<dbReference type="AlphaFoldDB" id="A0A2W5N5L3"/>
<dbReference type="SUPFAM" id="SSF53955">
    <property type="entry name" value="Lysozyme-like"/>
    <property type="match status" value="1"/>
</dbReference>
<accession>A0A2W5N5L3</accession>
<name>A0A2W5N5L3_9BACT</name>
<comment type="caution">
    <text evidence="1">The sequence shown here is derived from an EMBL/GenBank/DDBJ whole genome shotgun (WGS) entry which is preliminary data.</text>
</comment>
<protein>
    <recommendedName>
        <fullName evidence="3">Transglycosylase SLT domain-containing protein</fullName>
    </recommendedName>
</protein>
<evidence type="ECO:0000313" key="1">
    <source>
        <dbReference type="EMBL" id="PZQ48716.1"/>
    </source>
</evidence>
<gene>
    <name evidence="1" type="ORF">DI551_01130</name>
</gene>
<dbReference type="Gene3D" id="1.10.530.10">
    <property type="match status" value="1"/>
</dbReference>
<evidence type="ECO:0000313" key="2">
    <source>
        <dbReference type="Proteomes" id="UP000249417"/>
    </source>
</evidence>
<dbReference type="Proteomes" id="UP000249417">
    <property type="component" value="Unassembled WGS sequence"/>
</dbReference>
<reference evidence="1 2" key="1">
    <citation type="submission" date="2017-08" db="EMBL/GenBank/DDBJ databases">
        <title>Infants hospitalized years apart are colonized by the same room-sourced microbial strains.</title>
        <authorList>
            <person name="Brooks B."/>
            <person name="Olm M.R."/>
            <person name="Firek B.A."/>
            <person name="Baker R."/>
            <person name="Thomas B.C."/>
            <person name="Morowitz M.J."/>
            <person name="Banfield J.F."/>
        </authorList>
    </citation>
    <scope>NUCLEOTIDE SEQUENCE [LARGE SCALE GENOMIC DNA]</scope>
    <source>
        <strain evidence="1">S2_005_002_R2_29</strain>
    </source>
</reference>
<evidence type="ECO:0008006" key="3">
    <source>
        <dbReference type="Google" id="ProtNLM"/>
    </source>
</evidence>
<dbReference type="EMBL" id="QFQB01000003">
    <property type="protein sequence ID" value="PZQ48716.1"/>
    <property type="molecule type" value="Genomic_DNA"/>
</dbReference>
<proteinExistence type="predicted"/>
<organism evidence="1 2">
    <name type="scientific">Micavibrio aeruginosavorus</name>
    <dbReference type="NCBI Taxonomy" id="349221"/>
    <lineage>
        <taxon>Bacteria</taxon>
        <taxon>Pseudomonadati</taxon>
        <taxon>Bdellovibrionota</taxon>
        <taxon>Bdellovibrionia</taxon>
        <taxon>Bdellovibrionales</taxon>
        <taxon>Pseudobdellovibrionaceae</taxon>
        <taxon>Micavibrio</taxon>
    </lineage>
</organism>
<dbReference type="InterPro" id="IPR023346">
    <property type="entry name" value="Lysozyme-like_dom_sf"/>
</dbReference>
<sequence>MRPDGETENAINATRREIAKNKPKWCGALEVNDSSQRRSSIVNDTPARFSIKENKEADKNEPWYEFSSFSEVKEYEKLIEKKARKYQTDPDLIKAIAYMETTHGQYDRLKEPFDLNKSIRPMNIHSEYWKDLGYSRSDLRDPERNIDAGAKLLKAISERVPNAGIKEVATIYQNLAAEKVSNYGARVEKIYRQKLWEK</sequence>